<evidence type="ECO:0000313" key="2">
    <source>
        <dbReference type="EMBL" id="EUJ23252.1"/>
    </source>
</evidence>
<feature type="region of interest" description="Disordered" evidence="1">
    <location>
        <begin position="38"/>
        <end position="70"/>
    </location>
</feature>
<feature type="compositionally biased region" description="Basic and acidic residues" evidence="1">
    <location>
        <begin position="57"/>
        <end position="70"/>
    </location>
</feature>
<accession>A0ABN0RB68</accession>
<protein>
    <submittedName>
        <fullName evidence="2">Uncharacterized protein</fullName>
    </submittedName>
</protein>
<dbReference type="Proteomes" id="UP000019249">
    <property type="component" value="Unassembled WGS sequence"/>
</dbReference>
<feature type="compositionally biased region" description="Basic residues" evidence="1">
    <location>
        <begin position="46"/>
        <end position="56"/>
    </location>
</feature>
<comment type="caution">
    <text evidence="2">The sequence shown here is derived from an EMBL/GenBank/DDBJ whole genome shotgun (WGS) entry which is preliminary data.</text>
</comment>
<dbReference type="RefSeq" id="WP_036098710.1">
    <property type="nucleotide sequence ID" value="NZ_AODF01000076.1"/>
</dbReference>
<gene>
    <name evidence="2" type="ORF">MFLO_16070</name>
</gene>
<dbReference type="EMBL" id="AODF01000076">
    <property type="protein sequence ID" value="EUJ23252.1"/>
    <property type="molecule type" value="Genomic_DNA"/>
</dbReference>
<reference evidence="2 3" key="1">
    <citation type="journal article" date="2014" name="Int. J. Syst. Evol. Microbiol.">
        <title>Listeria floridensis sp. nov., Listeria aquatica sp. nov., Listeria cornellensis sp. nov., Listeria riparia sp. nov. and Listeria grandensis sp. nov., from agricultural and natural environments.</title>
        <authorList>
            <person name="den Bakker H.C."/>
            <person name="Warchocki S."/>
            <person name="Wright E.M."/>
            <person name="Allred A.F."/>
            <person name="Ahlstrom C."/>
            <person name="Manuel C.S."/>
            <person name="Stasiewicz M.J."/>
            <person name="Burrell A."/>
            <person name="Roof S."/>
            <person name="Strawn L."/>
            <person name="Fortes E.D."/>
            <person name="Nightingale K.K."/>
            <person name="Kephart D."/>
            <person name="Wiedmann M."/>
        </authorList>
    </citation>
    <scope>NUCLEOTIDE SEQUENCE [LARGE SCALE GENOMIC DNA]</scope>
    <source>
        <strain evidence="2 3">FSL S10-1187</strain>
    </source>
</reference>
<proteinExistence type="predicted"/>
<keyword evidence="3" id="KW-1185">Reference proteome</keyword>
<evidence type="ECO:0000256" key="1">
    <source>
        <dbReference type="SAM" id="MobiDB-lite"/>
    </source>
</evidence>
<evidence type="ECO:0000313" key="3">
    <source>
        <dbReference type="Proteomes" id="UP000019249"/>
    </source>
</evidence>
<organism evidence="2 3">
    <name type="scientific">Listeria floridensis FSL S10-1187</name>
    <dbReference type="NCBI Taxonomy" id="1265817"/>
    <lineage>
        <taxon>Bacteria</taxon>
        <taxon>Bacillati</taxon>
        <taxon>Bacillota</taxon>
        <taxon>Bacilli</taxon>
        <taxon>Bacillales</taxon>
        <taxon>Listeriaceae</taxon>
        <taxon>Listeria</taxon>
    </lineage>
</organism>
<sequence>MTKAIVIKGQVDYKNVGEEVELSEEDLARLVAKGFVEEKEETKPKALPKKRKKPQKLSKEGIHGDARRTN</sequence>
<name>A0ABN0RB68_9LIST</name>